<dbReference type="InterPro" id="IPR012340">
    <property type="entry name" value="NA-bd_OB-fold"/>
</dbReference>
<keyword evidence="1" id="KW-1133">Transmembrane helix</keyword>
<dbReference type="EMBL" id="CP049801">
    <property type="protein sequence ID" value="QIO06713.1"/>
    <property type="molecule type" value="Genomic_DNA"/>
</dbReference>
<dbReference type="GO" id="GO:0005829">
    <property type="term" value="C:cytosol"/>
    <property type="evidence" value="ECO:0007669"/>
    <property type="project" value="UniProtKB-ARBA"/>
</dbReference>
<dbReference type="SUPFAM" id="SSF50249">
    <property type="entry name" value="Nucleic acid-binding proteins"/>
    <property type="match status" value="1"/>
</dbReference>
<evidence type="ECO:0000313" key="4">
    <source>
        <dbReference type="Proteomes" id="UP000502297"/>
    </source>
</evidence>
<reference evidence="3 4" key="1">
    <citation type="submission" date="2020-03" db="EMBL/GenBank/DDBJ databases">
        <authorList>
            <person name="Zhu W."/>
        </authorList>
    </citation>
    <scope>NUCLEOTIDE SEQUENCE [LARGE SCALE GENOMIC DNA]</scope>
    <source>
        <strain evidence="3 4">323-1</strain>
    </source>
</reference>
<sequence>MFIEGKIKTYNIESGFGFIEINENNQDVFFDFSEFPNKGITPQIGERLKFRHIEQSGKSTAVNIVRLDLKSKEIDRHTPQSRAYLRSQKISPQQNRANQMNLFNLLIGLIVLVIVVKILSPILGGSSNREILHLDSNVSGAAESVATHHRIN</sequence>
<dbReference type="GO" id="GO:0003676">
    <property type="term" value="F:nucleic acid binding"/>
    <property type="evidence" value="ECO:0007669"/>
    <property type="project" value="InterPro"/>
</dbReference>
<evidence type="ECO:0000259" key="2">
    <source>
        <dbReference type="PROSITE" id="PS51857"/>
    </source>
</evidence>
<evidence type="ECO:0000256" key="1">
    <source>
        <dbReference type="SAM" id="Phobius"/>
    </source>
</evidence>
<accession>A0A6G8RY99</accession>
<keyword evidence="1" id="KW-0812">Transmembrane</keyword>
<dbReference type="Pfam" id="PF00313">
    <property type="entry name" value="CSD"/>
    <property type="match status" value="1"/>
</dbReference>
<evidence type="ECO:0000313" key="3">
    <source>
        <dbReference type="EMBL" id="QIO06713.1"/>
    </source>
</evidence>
<feature type="transmembrane region" description="Helical" evidence="1">
    <location>
        <begin position="102"/>
        <end position="123"/>
    </location>
</feature>
<dbReference type="Proteomes" id="UP000502297">
    <property type="component" value="Chromosome"/>
</dbReference>
<feature type="domain" description="CSD" evidence="2">
    <location>
        <begin position="2"/>
        <end position="66"/>
    </location>
</feature>
<protein>
    <submittedName>
        <fullName evidence="3">Cold shock domain-containing protein</fullName>
    </submittedName>
</protein>
<dbReference type="SMART" id="SM00357">
    <property type="entry name" value="CSP"/>
    <property type="match status" value="1"/>
</dbReference>
<dbReference type="Gene3D" id="2.40.50.140">
    <property type="entry name" value="Nucleic acid-binding proteins"/>
    <property type="match status" value="1"/>
</dbReference>
<name>A0A6G8RY99_9GAMM</name>
<dbReference type="RefSeq" id="WP_166225088.1">
    <property type="nucleotide sequence ID" value="NZ_CP049801.1"/>
</dbReference>
<proteinExistence type="predicted"/>
<keyword evidence="4" id="KW-1185">Reference proteome</keyword>
<dbReference type="AlphaFoldDB" id="A0A6G8RY99"/>
<keyword evidence="1" id="KW-0472">Membrane</keyword>
<dbReference type="InterPro" id="IPR011129">
    <property type="entry name" value="CSD"/>
</dbReference>
<dbReference type="CDD" id="cd04458">
    <property type="entry name" value="CSP_CDS"/>
    <property type="match status" value="1"/>
</dbReference>
<dbReference type="PROSITE" id="PS51857">
    <property type="entry name" value="CSD_2"/>
    <property type="match status" value="1"/>
</dbReference>
<dbReference type="KEGG" id="asha:G8E00_12555"/>
<organism evidence="3 4">
    <name type="scientific">Acinetobacter shaoyimingii</name>
    <dbReference type="NCBI Taxonomy" id="2715164"/>
    <lineage>
        <taxon>Bacteria</taxon>
        <taxon>Pseudomonadati</taxon>
        <taxon>Pseudomonadota</taxon>
        <taxon>Gammaproteobacteria</taxon>
        <taxon>Moraxellales</taxon>
        <taxon>Moraxellaceae</taxon>
        <taxon>Acinetobacter</taxon>
    </lineage>
</organism>
<dbReference type="InterPro" id="IPR002059">
    <property type="entry name" value="CSP_DNA-bd"/>
</dbReference>
<gene>
    <name evidence="3" type="ORF">G8E00_12555</name>
</gene>